<dbReference type="EMBL" id="CAWUPB010001195">
    <property type="protein sequence ID" value="CAK7355202.1"/>
    <property type="molecule type" value="Genomic_DNA"/>
</dbReference>
<gene>
    <name evidence="1" type="ORF">DCAF_LOCUS25547</name>
</gene>
<evidence type="ECO:0000313" key="1">
    <source>
        <dbReference type="EMBL" id="CAK7355202.1"/>
    </source>
</evidence>
<organism evidence="1 2">
    <name type="scientific">Dovyalis caffra</name>
    <dbReference type="NCBI Taxonomy" id="77055"/>
    <lineage>
        <taxon>Eukaryota</taxon>
        <taxon>Viridiplantae</taxon>
        <taxon>Streptophyta</taxon>
        <taxon>Embryophyta</taxon>
        <taxon>Tracheophyta</taxon>
        <taxon>Spermatophyta</taxon>
        <taxon>Magnoliopsida</taxon>
        <taxon>eudicotyledons</taxon>
        <taxon>Gunneridae</taxon>
        <taxon>Pentapetalae</taxon>
        <taxon>rosids</taxon>
        <taxon>fabids</taxon>
        <taxon>Malpighiales</taxon>
        <taxon>Salicaceae</taxon>
        <taxon>Flacourtieae</taxon>
        <taxon>Dovyalis</taxon>
    </lineage>
</organism>
<keyword evidence="2" id="KW-1185">Reference proteome</keyword>
<dbReference type="AlphaFoldDB" id="A0AAV1SRR9"/>
<evidence type="ECO:0000313" key="2">
    <source>
        <dbReference type="Proteomes" id="UP001314170"/>
    </source>
</evidence>
<proteinExistence type="predicted"/>
<accession>A0AAV1SRR9</accession>
<sequence>MALVAYKLDQDVESDDLEEELKDIIEKTCHLRKNTNMFNKIHDMIKVKRKHSNVS</sequence>
<reference evidence="1 2" key="1">
    <citation type="submission" date="2024-01" db="EMBL/GenBank/DDBJ databases">
        <authorList>
            <person name="Waweru B."/>
        </authorList>
    </citation>
    <scope>NUCLEOTIDE SEQUENCE [LARGE SCALE GENOMIC DNA]</scope>
</reference>
<dbReference type="Proteomes" id="UP001314170">
    <property type="component" value="Unassembled WGS sequence"/>
</dbReference>
<name>A0AAV1SRR9_9ROSI</name>
<protein>
    <submittedName>
        <fullName evidence="1">Uncharacterized protein</fullName>
    </submittedName>
</protein>
<comment type="caution">
    <text evidence="1">The sequence shown here is derived from an EMBL/GenBank/DDBJ whole genome shotgun (WGS) entry which is preliminary data.</text>
</comment>